<evidence type="ECO:0000259" key="2">
    <source>
        <dbReference type="Pfam" id="PF21307"/>
    </source>
</evidence>
<gene>
    <name evidence="4" type="ORF">FHX71_001203</name>
</gene>
<dbReference type="Pfam" id="PF21307">
    <property type="entry name" value="Glyco_hydro_95_C"/>
    <property type="match status" value="1"/>
</dbReference>
<feature type="domain" description="Alpha fucosidase A-like C-terminal" evidence="2">
    <location>
        <begin position="729"/>
        <end position="774"/>
    </location>
</feature>
<dbReference type="InterPro" id="IPR027414">
    <property type="entry name" value="GH95_N_dom"/>
</dbReference>
<dbReference type="InterPro" id="IPR008928">
    <property type="entry name" value="6-hairpin_glycosidase_sf"/>
</dbReference>
<dbReference type="InterPro" id="IPR049053">
    <property type="entry name" value="AFCA-like_C"/>
</dbReference>
<dbReference type="InterPro" id="IPR012341">
    <property type="entry name" value="6hp_glycosidase-like_sf"/>
</dbReference>
<dbReference type="PANTHER" id="PTHR31084">
    <property type="entry name" value="ALPHA-L-FUCOSIDASE 2"/>
    <property type="match status" value="1"/>
</dbReference>
<dbReference type="Gene3D" id="1.50.10.10">
    <property type="match status" value="1"/>
</dbReference>
<dbReference type="Pfam" id="PF14498">
    <property type="entry name" value="Glyco_hyd_65N_2"/>
    <property type="match status" value="1"/>
</dbReference>
<evidence type="ECO:0000259" key="1">
    <source>
        <dbReference type="Pfam" id="PF14498"/>
    </source>
</evidence>
<accession>A0A7W3J6L1</accession>
<evidence type="ECO:0000259" key="3">
    <source>
        <dbReference type="Pfam" id="PF22124"/>
    </source>
</evidence>
<dbReference type="GO" id="GO:0005975">
    <property type="term" value="P:carbohydrate metabolic process"/>
    <property type="evidence" value="ECO:0007669"/>
    <property type="project" value="InterPro"/>
</dbReference>
<dbReference type="InterPro" id="IPR054363">
    <property type="entry name" value="GH95_cat"/>
</dbReference>
<sequence>MSAATRPVRLRWTAPAARWGEATPVGNGEIGGMVFGDARGRIGLNDSSLWSGTPDGPARALDAVVAGGAGPERLAEVRDAVARHDDDAAERLLRTFEGPWSQEFLPLGDLDLDLGTADVTGYERVLDLSSAVVDESFLLGGVPVRRATWVSAADGALVVELVADAPVSGVLRLRSPLRVVGSDARVADGGRAHLSLLVETPVDGSPKHESEAVAHVWRDSADGAATGFDPAAAVAVALRTDGAVTPSGDDVVVTGARRILLAVTTETNARRWWRHEPAATRADLAERAAARAEAVATSDSADLRTRHEADAQALLGRSGLEIGAVDDRPVDVGPLLADGDDRALARVLYAYGRYLLVSSSRPGSPPANLQGIWNASMRPPWSSNYTININTQMNYWLAERTGLGELHEPLLDLIERVAHTGSAVASALYGTRGWVAHHNTDPWGWALPVGAGHGATSWAFWPMGGLWLADHLWQRWEYGRDRDELAGRVLPLLLGASAFALDWLVTGAGGTLGTSPSTSPENSFLRADGSTGAVSTSSAMDLTLIRATFERTLAAAEVAGTTGEPLLDEIRAALPRLAPLRVADDGTLAEWGDDAVATDPQHRHLSPLIGLHPLDVIDVGRTPGLAEAARRTLDVRGPGAMGWSWSWKIAMRARLGDGETARDLLREAARAFPGDPDLDAPVDGSEWGGLLPNLFSTHPPFQIDGNYGLAAAIAEMLVGSGEGTPDSPVRLLPALPAAWPEGRITGVRTRGGVAVDLDWSDGRPATLRLHDAVGAGTREVTVSFGGRTHTLPADGAPVRAADLFGATP</sequence>
<dbReference type="GO" id="GO:0004560">
    <property type="term" value="F:alpha-L-fucosidase activity"/>
    <property type="evidence" value="ECO:0007669"/>
    <property type="project" value="UniProtKB-EC"/>
</dbReference>
<evidence type="ECO:0000313" key="5">
    <source>
        <dbReference type="Proteomes" id="UP000540568"/>
    </source>
</evidence>
<protein>
    <submittedName>
        <fullName evidence="4">Alpha-L-fucosidase 2</fullName>
        <ecNumber evidence="4">3.2.1.51</ecNumber>
    </submittedName>
</protein>
<name>A0A7W3J6L1_9MICO</name>
<dbReference type="Pfam" id="PF22124">
    <property type="entry name" value="Glyco_hydro_95_cat"/>
    <property type="match status" value="1"/>
</dbReference>
<keyword evidence="4" id="KW-0326">Glycosidase</keyword>
<dbReference type="EMBL" id="JACGWV010000001">
    <property type="protein sequence ID" value="MBA8807261.1"/>
    <property type="molecule type" value="Genomic_DNA"/>
</dbReference>
<dbReference type="InterPro" id="IPR016518">
    <property type="entry name" value="Alpha-L-fucosidase"/>
</dbReference>
<keyword evidence="4" id="KW-0378">Hydrolase</keyword>
<dbReference type="PANTHER" id="PTHR31084:SF0">
    <property type="entry name" value="ALPHA-L-FUCOSIDASE 2"/>
    <property type="match status" value="1"/>
</dbReference>
<feature type="domain" description="Glycosyl hydrolase family 95 catalytic" evidence="3">
    <location>
        <begin position="301"/>
        <end position="717"/>
    </location>
</feature>
<dbReference type="PIRSF" id="PIRSF007663">
    <property type="entry name" value="UCP007663"/>
    <property type="match status" value="1"/>
</dbReference>
<feature type="domain" description="Glycosyl hydrolase family 95 N-terminal" evidence="1">
    <location>
        <begin position="10"/>
        <end position="270"/>
    </location>
</feature>
<dbReference type="RefSeq" id="WP_182614868.1">
    <property type="nucleotide sequence ID" value="NZ_BAAATF010000005.1"/>
</dbReference>
<organism evidence="4 5">
    <name type="scientific">Promicromonospora sukumoe</name>
    <dbReference type="NCBI Taxonomy" id="88382"/>
    <lineage>
        <taxon>Bacteria</taxon>
        <taxon>Bacillati</taxon>
        <taxon>Actinomycetota</taxon>
        <taxon>Actinomycetes</taxon>
        <taxon>Micrococcales</taxon>
        <taxon>Promicromonosporaceae</taxon>
        <taxon>Promicromonospora</taxon>
    </lineage>
</organism>
<reference evidence="4 5" key="1">
    <citation type="submission" date="2020-07" db="EMBL/GenBank/DDBJ databases">
        <title>Sequencing the genomes of 1000 actinobacteria strains.</title>
        <authorList>
            <person name="Klenk H.-P."/>
        </authorList>
    </citation>
    <scope>NUCLEOTIDE SEQUENCE [LARGE SCALE GENOMIC DNA]</scope>
    <source>
        <strain evidence="4 5">DSM 44121</strain>
    </source>
</reference>
<keyword evidence="5" id="KW-1185">Reference proteome</keyword>
<proteinExistence type="predicted"/>
<comment type="caution">
    <text evidence="4">The sequence shown here is derived from an EMBL/GenBank/DDBJ whole genome shotgun (WGS) entry which is preliminary data.</text>
</comment>
<evidence type="ECO:0000313" key="4">
    <source>
        <dbReference type="EMBL" id="MBA8807261.1"/>
    </source>
</evidence>
<dbReference type="AlphaFoldDB" id="A0A7W3J6L1"/>
<dbReference type="EC" id="3.2.1.51" evidence="4"/>
<dbReference type="SUPFAM" id="SSF48208">
    <property type="entry name" value="Six-hairpin glycosidases"/>
    <property type="match status" value="1"/>
</dbReference>
<dbReference type="Proteomes" id="UP000540568">
    <property type="component" value="Unassembled WGS sequence"/>
</dbReference>